<keyword evidence="7" id="KW-0812">Transmembrane</keyword>
<dbReference type="GO" id="GO:0042597">
    <property type="term" value="C:periplasmic space"/>
    <property type="evidence" value="ECO:0007669"/>
    <property type="project" value="UniProtKB-SubCell"/>
</dbReference>
<comment type="caution">
    <text evidence="9">The sequence shown here is derived from an EMBL/GenBank/DDBJ whole genome shotgun (WGS) entry which is preliminary data.</text>
</comment>
<keyword evidence="6" id="KW-0016">Alginate biosynthesis</keyword>
<dbReference type="GO" id="GO:0051301">
    <property type="term" value="P:cell division"/>
    <property type="evidence" value="ECO:0007669"/>
    <property type="project" value="UniProtKB-KW"/>
</dbReference>
<dbReference type="InterPro" id="IPR031811">
    <property type="entry name" value="ALGX/ALGJ_SGNH-like"/>
</dbReference>
<proteinExistence type="predicted"/>
<dbReference type="RefSeq" id="WP_094813946.1">
    <property type="nucleotide sequence ID" value="NZ_NEVU01000003.1"/>
</dbReference>
<dbReference type="GO" id="GO:0042121">
    <property type="term" value="P:alginic acid biosynthetic process"/>
    <property type="evidence" value="ECO:0007669"/>
    <property type="project" value="UniProtKB-UniPathway"/>
</dbReference>
<keyword evidence="4" id="KW-0732">Signal</keyword>
<evidence type="ECO:0000313" key="10">
    <source>
        <dbReference type="Proteomes" id="UP000216429"/>
    </source>
</evidence>
<name>A0A261VAK0_9BORD</name>
<comment type="pathway">
    <text evidence="2">Glycan biosynthesis; alginate biosynthesis.</text>
</comment>
<dbReference type="AlphaFoldDB" id="A0A261VAK0"/>
<evidence type="ECO:0000256" key="6">
    <source>
        <dbReference type="ARBA" id="ARBA00022841"/>
    </source>
</evidence>
<keyword evidence="7" id="KW-1133">Transmembrane helix</keyword>
<keyword evidence="9" id="KW-0132">Cell division</keyword>
<sequence>MSVHHDTPAGPPVAHATAANRRASRLAGVALVLFMACAWLSNAWWSAQHDVLPEDVSLSRLLEGGVTHDLSERLADMTFSSEAARLQRGLGWLMLRDLGPRVRQGCAGWLFLADELQPHPDADKNQAERARIVVATRDALAARGIELLVAVVPDKSRIEADRLCGLHRSASFQDRYARWLDVMRAESVRTVDLNAALSAVEQQAYYRNDSHWTEGGAGAAARAVAGQVRASGVGLQAPQQWEVSALPAAERPGDLVRLAGVDWLPLAWQPQPEKVVQHRYTPAAAAAAKVADDLFGDSALPSLALVGTSFSRTSEFLPQLSRELGVTVGNFARDGGKFGGAAQAYFKSPAWKQSPPRMVIWEMDERDLGAPLTDEDRVKP</sequence>
<evidence type="ECO:0000256" key="1">
    <source>
        <dbReference type="ARBA" id="ARBA00004418"/>
    </source>
</evidence>
<evidence type="ECO:0000256" key="5">
    <source>
        <dbReference type="ARBA" id="ARBA00022764"/>
    </source>
</evidence>
<keyword evidence="5" id="KW-0574">Periplasm</keyword>
<organism evidence="9 10">
    <name type="scientific">Bordetella genomosp. 12</name>
    <dbReference type="NCBI Taxonomy" id="463035"/>
    <lineage>
        <taxon>Bacteria</taxon>
        <taxon>Pseudomonadati</taxon>
        <taxon>Pseudomonadota</taxon>
        <taxon>Betaproteobacteria</taxon>
        <taxon>Burkholderiales</taxon>
        <taxon>Alcaligenaceae</taxon>
        <taxon>Bordetella</taxon>
    </lineage>
</organism>
<dbReference type="GO" id="GO:0016740">
    <property type="term" value="F:transferase activity"/>
    <property type="evidence" value="ECO:0007669"/>
    <property type="project" value="UniProtKB-KW"/>
</dbReference>
<keyword evidence="10" id="KW-1185">Reference proteome</keyword>
<keyword evidence="9" id="KW-0131">Cell cycle</keyword>
<evidence type="ECO:0000256" key="7">
    <source>
        <dbReference type="SAM" id="Phobius"/>
    </source>
</evidence>
<keyword evidence="3" id="KW-0808">Transferase</keyword>
<keyword evidence="7" id="KW-0472">Membrane</keyword>
<dbReference type="UniPathway" id="UPA00286"/>
<evidence type="ECO:0000256" key="2">
    <source>
        <dbReference type="ARBA" id="ARBA00005182"/>
    </source>
</evidence>
<gene>
    <name evidence="9" type="ORF">CAL22_13105</name>
</gene>
<feature type="transmembrane region" description="Helical" evidence="7">
    <location>
        <begin position="26"/>
        <end position="45"/>
    </location>
</feature>
<dbReference type="Proteomes" id="UP000216429">
    <property type="component" value="Unassembled WGS sequence"/>
</dbReference>
<accession>A0A261VAK0</accession>
<reference evidence="10" key="1">
    <citation type="submission" date="2017-05" db="EMBL/GenBank/DDBJ databases">
        <title>Complete and WGS of Bordetella genogroups.</title>
        <authorList>
            <person name="Spilker T."/>
            <person name="Lipuma J."/>
        </authorList>
    </citation>
    <scope>NUCLEOTIDE SEQUENCE [LARGE SCALE GENOMIC DNA]</scope>
    <source>
        <strain evidence="10">AU6712</strain>
    </source>
</reference>
<evidence type="ECO:0000259" key="8">
    <source>
        <dbReference type="Pfam" id="PF16822"/>
    </source>
</evidence>
<evidence type="ECO:0000256" key="4">
    <source>
        <dbReference type="ARBA" id="ARBA00022729"/>
    </source>
</evidence>
<protein>
    <submittedName>
        <fullName evidence="9">Cell division protein FtsQ</fullName>
    </submittedName>
</protein>
<feature type="domain" description="AlgX/AlgJ SGNH hydrolase-like" evidence="8">
    <location>
        <begin position="102"/>
        <end position="365"/>
    </location>
</feature>
<dbReference type="CDD" id="cd14444">
    <property type="entry name" value="AlgX_N_like_1"/>
    <property type="match status" value="1"/>
</dbReference>
<dbReference type="OrthoDB" id="8717445at2"/>
<dbReference type="EMBL" id="NEVU01000003">
    <property type="protein sequence ID" value="OZI70837.1"/>
    <property type="molecule type" value="Genomic_DNA"/>
</dbReference>
<dbReference type="Pfam" id="PF16822">
    <property type="entry name" value="ALGX"/>
    <property type="match status" value="1"/>
</dbReference>
<comment type="subcellular location">
    <subcellularLocation>
        <location evidence="1">Periplasm</location>
    </subcellularLocation>
</comment>
<evidence type="ECO:0000256" key="3">
    <source>
        <dbReference type="ARBA" id="ARBA00022679"/>
    </source>
</evidence>
<evidence type="ECO:0000313" key="9">
    <source>
        <dbReference type="EMBL" id="OZI70837.1"/>
    </source>
</evidence>